<gene>
    <name evidence="14" type="ORF">B843_08335</name>
</gene>
<dbReference type="RefSeq" id="WP_025253069.1">
    <property type="nucleotide sequence ID" value="NZ_CP004353.1"/>
</dbReference>
<dbReference type="Gene3D" id="3.30.390.30">
    <property type="match status" value="1"/>
</dbReference>
<dbReference type="Gene3D" id="3.50.50.60">
    <property type="entry name" value="FAD/NAD(P)-binding domain"/>
    <property type="match status" value="2"/>
</dbReference>
<dbReference type="SUPFAM" id="SSF55424">
    <property type="entry name" value="FAD/NAD-linked reductases, dimerisation (C-terminal) domain"/>
    <property type="match status" value="1"/>
</dbReference>
<evidence type="ECO:0000256" key="3">
    <source>
        <dbReference type="ARBA" id="ARBA00022827"/>
    </source>
</evidence>
<keyword evidence="9" id="KW-0547">Nucleotide-binding</keyword>
<evidence type="ECO:0000259" key="12">
    <source>
        <dbReference type="Pfam" id="PF02852"/>
    </source>
</evidence>
<comment type="similarity">
    <text evidence="1 11">Belongs to the class-I pyridine nucleotide-disulfide oxidoreductase family.</text>
</comment>
<dbReference type="InterPro" id="IPR023753">
    <property type="entry name" value="FAD/NAD-binding_dom"/>
</dbReference>
<dbReference type="PRINTS" id="PR00368">
    <property type="entry name" value="FADPNR"/>
</dbReference>
<dbReference type="InterPro" id="IPR036188">
    <property type="entry name" value="FAD/NAD-bd_sf"/>
</dbReference>
<dbReference type="HOGENOM" id="CLU_016755_1_2_11"/>
<dbReference type="SUPFAM" id="SSF51905">
    <property type="entry name" value="FAD/NAD(P)-binding domain"/>
    <property type="match status" value="1"/>
</dbReference>
<feature type="binding site" evidence="9">
    <location>
        <position position="308"/>
    </location>
    <ligand>
        <name>FAD</name>
        <dbReference type="ChEBI" id="CHEBI:57692"/>
    </ligand>
</feature>
<dbReference type="InterPro" id="IPR004099">
    <property type="entry name" value="Pyr_nucl-diS_OxRdtase_dimer"/>
</dbReference>
<dbReference type="Proteomes" id="UP000019222">
    <property type="component" value="Chromosome"/>
</dbReference>
<feature type="domain" description="Pyridine nucleotide-disulphide oxidoreductase dimerisation" evidence="12">
    <location>
        <begin position="344"/>
        <end position="453"/>
    </location>
</feature>
<dbReference type="KEGG" id="cvt:B843_08335"/>
<dbReference type="GO" id="GO:0004148">
    <property type="term" value="F:dihydrolipoyl dehydrogenase (NADH) activity"/>
    <property type="evidence" value="ECO:0007669"/>
    <property type="project" value="TreeGrafter"/>
</dbReference>
<organism evidence="14 15">
    <name type="scientific">Corynebacterium vitaeruminis DSM 20294</name>
    <dbReference type="NCBI Taxonomy" id="1224164"/>
    <lineage>
        <taxon>Bacteria</taxon>
        <taxon>Bacillati</taxon>
        <taxon>Actinomycetota</taxon>
        <taxon>Actinomycetes</taxon>
        <taxon>Mycobacteriales</taxon>
        <taxon>Corynebacteriaceae</taxon>
        <taxon>Corynebacterium</taxon>
    </lineage>
</organism>
<dbReference type="EC" id="1.8.1.7" evidence="14"/>
<keyword evidence="7 11" id="KW-0676">Redox-active center</keyword>
<evidence type="ECO:0000256" key="11">
    <source>
        <dbReference type="RuleBase" id="RU003691"/>
    </source>
</evidence>
<dbReference type="NCBIfam" id="TIGR03452">
    <property type="entry name" value="mycothione_red"/>
    <property type="match status" value="1"/>
</dbReference>
<evidence type="ECO:0000256" key="8">
    <source>
        <dbReference type="PIRSR" id="PIRSR000350-2"/>
    </source>
</evidence>
<dbReference type="PROSITE" id="PS00076">
    <property type="entry name" value="PYRIDINE_REDOX_1"/>
    <property type="match status" value="1"/>
</dbReference>
<evidence type="ECO:0000256" key="7">
    <source>
        <dbReference type="ARBA" id="ARBA00023284"/>
    </source>
</evidence>
<dbReference type="GO" id="GO:0006103">
    <property type="term" value="P:2-oxoglutarate metabolic process"/>
    <property type="evidence" value="ECO:0007669"/>
    <property type="project" value="TreeGrafter"/>
</dbReference>
<dbReference type="PIRSF" id="PIRSF000350">
    <property type="entry name" value="Mercury_reductase_MerA"/>
    <property type="match status" value="1"/>
</dbReference>
<dbReference type="Pfam" id="PF07992">
    <property type="entry name" value="Pyr_redox_2"/>
    <property type="match status" value="1"/>
</dbReference>
<keyword evidence="15" id="KW-1185">Reference proteome</keyword>
<reference evidence="14 15" key="1">
    <citation type="submission" date="2013-02" db="EMBL/GenBank/DDBJ databases">
        <title>The complete genome sequence of Corynebacterium vitaeruminis DSM 20294.</title>
        <authorList>
            <person name="Ruckert C."/>
            <person name="Albersmeier A."/>
            <person name="Kalinowski J."/>
        </authorList>
    </citation>
    <scope>NUCLEOTIDE SEQUENCE [LARGE SCALE GENOMIC DNA]</scope>
    <source>
        <strain evidence="15">ATCC 10234</strain>
    </source>
</reference>
<evidence type="ECO:0000256" key="10">
    <source>
        <dbReference type="PIRSR" id="PIRSR000350-4"/>
    </source>
</evidence>
<evidence type="ECO:0000256" key="9">
    <source>
        <dbReference type="PIRSR" id="PIRSR000350-3"/>
    </source>
</evidence>
<keyword evidence="4 11" id="KW-0560">Oxidoreductase</keyword>
<dbReference type="AlphaFoldDB" id="W5Y1I2"/>
<dbReference type="PRINTS" id="PR00411">
    <property type="entry name" value="PNDRDTASEI"/>
</dbReference>
<dbReference type="InterPro" id="IPR050151">
    <property type="entry name" value="Class-I_Pyr_Nuc-Dis_Oxidored"/>
</dbReference>
<keyword evidence="3 9" id="KW-0274">FAD</keyword>
<dbReference type="PANTHER" id="PTHR22912">
    <property type="entry name" value="DISULFIDE OXIDOREDUCTASE"/>
    <property type="match status" value="1"/>
</dbReference>
<evidence type="ECO:0000256" key="2">
    <source>
        <dbReference type="ARBA" id="ARBA00022630"/>
    </source>
</evidence>
<name>W5Y1I2_9CORY</name>
<dbReference type="NCBIfam" id="NF005884">
    <property type="entry name" value="PRK07846.1"/>
    <property type="match status" value="1"/>
</dbReference>
<evidence type="ECO:0000256" key="5">
    <source>
        <dbReference type="ARBA" id="ARBA00023027"/>
    </source>
</evidence>
<evidence type="ECO:0000313" key="14">
    <source>
        <dbReference type="EMBL" id="AHI23052.1"/>
    </source>
</evidence>
<accession>W5Y1I2</accession>
<dbReference type="PATRIC" id="fig|1224164.3.peg.1680"/>
<evidence type="ECO:0000259" key="13">
    <source>
        <dbReference type="Pfam" id="PF07992"/>
    </source>
</evidence>
<dbReference type="InterPro" id="IPR012999">
    <property type="entry name" value="Pyr_OxRdtase_I_AS"/>
</dbReference>
<feature type="disulfide bond" description="Redox-active" evidence="10">
    <location>
        <begin position="41"/>
        <end position="46"/>
    </location>
</feature>
<dbReference type="EMBL" id="CP004353">
    <property type="protein sequence ID" value="AHI23052.1"/>
    <property type="molecule type" value="Genomic_DNA"/>
</dbReference>
<keyword evidence="2 11" id="KW-0285">Flavoprotein</keyword>
<dbReference type="Pfam" id="PF02852">
    <property type="entry name" value="Pyr_redox_dim"/>
    <property type="match status" value="1"/>
</dbReference>
<dbReference type="PANTHER" id="PTHR22912:SF217">
    <property type="entry name" value="DIHYDROLIPOYL DEHYDROGENASE"/>
    <property type="match status" value="1"/>
</dbReference>
<evidence type="ECO:0000313" key="15">
    <source>
        <dbReference type="Proteomes" id="UP000019222"/>
    </source>
</evidence>
<keyword evidence="5 9" id="KW-0520">NAD</keyword>
<dbReference type="InterPro" id="IPR016156">
    <property type="entry name" value="FAD/NAD-linked_Rdtase_dimer_sf"/>
</dbReference>
<protein>
    <submittedName>
        <fullName evidence="14">Mycothione reductase</fullName>
        <ecNumber evidence="14">1.8.1.7</ecNumber>
    </submittedName>
</protein>
<dbReference type="GO" id="GO:0004362">
    <property type="term" value="F:glutathione-disulfide reductase (NADPH) activity"/>
    <property type="evidence" value="ECO:0007669"/>
    <property type="project" value="UniProtKB-EC"/>
</dbReference>
<dbReference type="InterPro" id="IPR017817">
    <property type="entry name" value="Mycothione_reductase"/>
</dbReference>
<feature type="active site" description="Proton acceptor" evidence="8">
    <location>
        <position position="443"/>
    </location>
</feature>
<feature type="domain" description="FAD/NAD(P)-binding" evidence="13">
    <location>
        <begin position="7"/>
        <end position="322"/>
    </location>
</feature>
<dbReference type="InterPro" id="IPR001100">
    <property type="entry name" value="Pyr_nuc-diS_OxRdtase"/>
</dbReference>
<feature type="binding site" evidence="9">
    <location>
        <begin position="182"/>
        <end position="189"/>
    </location>
    <ligand>
        <name>NAD(+)</name>
        <dbReference type="ChEBI" id="CHEBI:57540"/>
    </ligand>
</feature>
<comment type="cofactor">
    <cofactor evidence="9">
        <name>FAD</name>
        <dbReference type="ChEBI" id="CHEBI:57692"/>
    </cofactor>
    <text evidence="9">Binds 1 FAD per subunit.</text>
</comment>
<evidence type="ECO:0000256" key="6">
    <source>
        <dbReference type="ARBA" id="ARBA00023157"/>
    </source>
</evidence>
<keyword evidence="6" id="KW-1015">Disulfide bond</keyword>
<proteinExistence type="inferred from homology"/>
<sequence>MNTKHYDLIIVGTGSGNSIPGPEFDDKSIAIVEKGVFGGTCLNVGCIPTKMFVYAAEVAQTIRDSERYGISSHIDGVDWPSIVSRVFDKRIDPIAQGGEEYRRGPRTPNIDVYDQHATFTGPKTLKTGQGDEEWEITGDQIVIAAGARPFIPEYIETSGVSYYTNENIMRLEKLPKSMIVLGGGFIALEFAHIFAALGVEVSIINRSERLLRAVDVDVSDRITELTARKMHTYLGVNCTGATQDENSTTIEFEDGRTVTGEILLVALGRTPNGDLMNLEAAGIEMDEDRIAVDAYGRTTADGVWALGDVSSPYQLKHVANAEMRAVRHNLLHPDDLKEMPHKFVPAGIFTHPQIATVGMTEKEAIDAGYNVTVKIQNYGDVAYGWAMEDTSGFAKIIADKDTGKLLGAHIIGEQAPTLIQQLITVMAFDLDVRAVATDEYWIHPALPEVIENALLGLEFD</sequence>
<evidence type="ECO:0000256" key="4">
    <source>
        <dbReference type="ARBA" id="ARBA00023002"/>
    </source>
</evidence>
<dbReference type="eggNOG" id="COG1249">
    <property type="taxonomic scope" value="Bacteria"/>
</dbReference>
<dbReference type="STRING" id="1224164.B843_08335"/>
<dbReference type="GO" id="GO:0050660">
    <property type="term" value="F:flavin adenine dinucleotide binding"/>
    <property type="evidence" value="ECO:0007669"/>
    <property type="project" value="TreeGrafter"/>
</dbReference>
<feature type="binding site" evidence="9">
    <location>
        <position position="50"/>
    </location>
    <ligand>
        <name>FAD</name>
        <dbReference type="ChEBI" id="CHEBI:57692"/>
    </ligand>
</feature>
<feature type="binding site" evidence="9">
    <location>
        <position position="268"/>
    </location>
    <ligand>
        <name>NAD(+)</name>
        <dbReference type="ChEBI" id="CHEBI:57540"/>
    </ligand>
</feature>
<evidence type="ECO:0000256" key="1">
    <source>
        <dbReference type="ARBA" id="ARBA00007532"/>
    </source>
</evidence>